<protein>
    <recommendedName>
        <fullName evidence="2">DUF4167 domain-containing protein</fullName>
    </recommendedName>
</protein>
<proteinExistence type="predicted"/>
<reference evidence="3" key="1">
    <citation type="submission" date="2016-07" db="EMBL/GenBank/DDBJ databases">
        <title>Microvirga ossetica sp. nov. a new species of rhizobia isolated from root nodules of the legume species Vicia alpestris Steven originated from North Ossetia region in the Caucasus.</title>
        <authorList>
            <person name="Safronova V.I."/>
            <person name="Kuznetsova I.G."/>
            <person name="Sazanova A.L."/>
            <person name="Belimov A."/>
            <person name="Andronov E."/>
            <person name="Osledkin Y.S."/>
            <person name="Onishchuk O.P."/>
            <person name="Kurchak O.N."/>
            <person name="Shaposhnikov A.I."/>
            <person name="Willems A."/>
            <person name="Tikhonovich I.A."/>
        </authorList>
    </citation>
    <scope>NUCLEOTIDE SEQUENCE [LARGE SCALE GENOMIC DNA]</scope>
    <source>
        <strain evidence="3">V5/3M</strain>
    </source>
</reference>
<dbReference type="Pfam" id="PF13763">
    <property type="entry name" value="DUF4167"/>
    <property type="match status" value="1"/>
</dbReference>
<evidence type="ECO:0000256" key="1">
    <source>
        <dbReference type="SAM" id="MobiDB-lite"/>
    </source>
</evidence>
<dbReference type="EMBL" id="CP016616">
    <property type="protein sequence ID" value="ANY79309.1"/>
    <property type="molecule type" value="Genomic_DNA"/>
</dbReference>
<feature type="region of interest" description="Disordered" evidence="1">
    <location>
        <begin position="82"/>
        <end position="335"/>
    </location>
</feature>
<dbReference type="RefSeq" id="WP_099510317.1">
    <property type="nucleotide sequence ID" value="NZ_CP016616.1"/>
</dbReference>
<dbReference type="OrthoDB" id="9816310at2"/>
<sequence>MRGRNNNNRNNNKGPNPLTKSYESNGPDVKIRGTAQHVAEKYSQLARDALSSGDPVSAENYFQHAEHYYRIIAAAQEQLREQYGYQQRPFDEDGNEEEGFGQGDRPGFERQGGQDFGNGEEADYGSQPQPYENRGERPARFDRQDRNDRPERQDRPDRNDRQDRGERRERFQRDRNPRQDGPRQDSQRQDFQRDDQPFEARSENGERNERPARFERQDRNERQDRQDRNDRPERTERFERGDRPERRERFPRDRRRDEAEAPEQGTLPAFLTNPVRTVAPAPVEETQAPVVQDAANDQEAPRPRRRRRTRQEMIDAANAENGGFASDAVETPAAE</sequence>
<organism evidence="3">
    <name type="scientific">Microvirga ossetica</name>
    <dbReference type="NCBI Taxonomy" id="1882682"/>
    <lineage>
        <taxon>Bacteria</taxon>
        <taxon>Pseudomonadati</taxon>
        <taxon>Pseudomonadota</taxon>
        <taxon>Alphaproteobacteria</taxon>
        <taxon>Hyphomicrobiales</taxon>
        <taxon>Methylobacteriaceae</taxon>
        <taxon>Microvirga</taxon>
    </lineage>
</organism>
<evidence type="ECO:0000313" key="3">
    <source>
        <dbReference type="EMBL" id="ANY79309.1"/>
    </source>
</evidence>
<evidence type="ECO:0000259" key="2">
    <source>
        <dbReference type="Pfam" id="PF13763"/>
    </source>
</evidence>
<feature type="compositionally biased region" description="Basic and acidic residues" evidence="1">
    <location>
        <begin position="133"/>
        <end position="259"/>
    </location>
</feature>
<dbReference type="InterPro" id="IPR025430">
    <property type="entry name" value="DUF4167"/>
</dbReference>
<gene>
    <name evidence="3" type="ORF">BB934_14675</name>
</gene>
<feature type="domain" description="DUF4167" evidence="2">
    <location>
        <begin position="2"/>
        <end position="78"/>
    </location>
</feature>
<name>A0A1B2EH93_9HYPH</name>
<dbReference type="AlphaFoldDB" id="A0A1B2EH93"/>
<accession>A0A1B2EH93</accession>
<dbReference type="KEGG" id="moc:BB934_14675"/>
<feature type="compositionally biased region" description="Low complexity" evidence="1">
    <location>
        <begin position="1"/>
        <end position="12"/>
    </location>
</feature>
<feature type="region of interest" description="Disordered" evidence="1">
    <location>
        <begin position="1"/>
        <end position="33"/>
    </location>
</feature>